<dbReference type="SUPFAM" id="SSF53300">
    <property type="entry name" value="vWA-like"/>
    <property type="match status" value="1"/>
</dbReference>
<dbReference type="Proteomes" id="UP000186002">
    <property type="component" value="Unassembled WGS sequence"/>
</dbReference>
<reference evidence="2 3" key="1">
    <citation type="submission" date="2016-11" db="EMBL/GenBank/DDBJ databases">
        <authorList>
            <person name="Jaros S."/>
            <person name="Januszkiewicz K."/>
            <person name="Wedrychowicz H."/>
        </authorList>
    </citation>
    <scope>NUCLEOTIDE SEQUENCE [LARGE SCALE GENOMIC DNA]</scope>
    <source>
        <strain evidence="2 3">DSM 22153</strain>
    </source>
</reference>
<dbReference type="EMBL" id="FRBW01000002">
    <property type="protein sequence ID" value="SHM25186.1"/>
    <property type="molecule type" value="Genomic_DNA"/>
</dbReference>
<organism evidence="2 3">
    <name type="scientific">Roseibium suaedae</name>
    <dbReference type="NCBI Taxonomy" id="735517"/>
    <lineage>
        <taxon>Bacteria</taxon>
        <taxon>Pseudomonadati</taxon>
        <taxon>Pseudomonadota</taxon>
        <taxon>Alphaproteobacteria</taxon>
        <taxon>Hyphomicrobiales</taxon>
        <taxon>Stappiaceae</taxon>
        <taxon>Roseibium</taxon>
    </lineage>
</organism>
<dbReference type="Gene3D" id="3.40.50.410">
    <property type="entry name" value="von Willebrand factor, type A domain"/>
    <property type="match status" value="1"/>
</dbReference>
<sequence>MFLLVTVIAGSRIDFARAVNLREKLSVALDASALSLAVELSSSTLTDAQIASALSEVFTANFDDSTYLSTALSNLSYSLNTSEGTIAISTKAAVGTSFIALGGIGPDTLTVDVNTEVAYSQYEVELALVLDVTGSMKNDIDTLQEATEDLVDTLIPSTSTEDTSKVKISIVPYSQGVNLGSYATTVSNGNSSSNCVTERVGEAQYTDDAYNYTPDDASAVKDTYFGGGSSSCPDSDMKLLPLTSDRDDLMDKIDDLDDGGGTAGQTGIAWGWYTLSPNWSNLWPTDSQPSAYSDDDVLKFAVIMTDGDNNAYYDLKETQTCTQTGTSGKFGGTKTYTCTTSTKWTAYSESEGYNNTSSTRARTLCDAMKDAGITIYGVYFGTSSSSAGAKNMSSCASSSDNFYQASSSTELISAFGNIAKTIQAIRLIK</sequence>
<evidence type="ECO:0000313" key="3">
    <source>
        <dbReference type="Proteomes" id="UP000186002"/>
    </source>
</evidence>
<dbReference type="PROSITE" id="PS50234">
    <property type="entry name" value="VWFA"/>
    <property type="match status" value="1"/>
</dbReference>
<gene>
    <name evidence="2" type="ORF">SAMN05444272_2151</name>
</gene>
<feature type="domain" description="VWFA" evidence="1">
    <location>
        <begin position="125"/>
        <end position="422"/>
    </location>
</feature>
<evidence type="ECO:0000313" key="2">
    <source>
        <dbReference type="EMBL" id="SHM25186.1"/>
    </source>
</evidence>
<protein>
    <submittedName>
        <fullName evidence="2">Flp pilus assembly protein TadG</fullName>
    </submittedName>
</protein>
<dbReference type="STRING" id="735517.SAMN05444272_2151"/>
<proteinExistence type="predicted"/>
<dbReference type="InterPro" id="IPR002035">
    <property type="entry name" value="VWF_A"/>
</dbReference>
<keyword evidence="3" id="KW-1185">Reference proteome</keyword>
<evidence type="ECO:0000259" key="1">
    <source>
        <dbReference type="PROSITE" id="PS50234"/>
    </source>
</evidence>
<accession>A0A1M7H9S5</accession>
<name>A0A1M7H9S5_9HYPH</name>
<dbReference type="SMART" id="SM00327">
    <property type="entry name" value="VWA"/>
    <property type="match status" value="1"/>
</dbReference>
<dbReference type="AlphaFoldDB" id="A0A1M7H9S5"/>
<dbReference type="InterPro" id="IPR036465">
    <property type="entry name" value="vWFA_dom_sf"/>
</dbReference>